<dbReference type="EMBL" id="CAJNAP010000007">
    <property type="protein sequence ID" value="CAE6496929.1"/>
    <property type="molecule type" value="Genomic_DNA"/>
</dbReference>
<proteinExistence type="predicted"/>
<gene>
    <name evidence="1" type="ORF">NMYAN_150031</name>
</gene>
<accession>A0A8H9DAU1</accession>
<dbReference type="Proteomes" id="UP000601736">
    <property type="component" value="Unassembled WGS sequence"/>
</dbReference>
<organism evidence="1 2">
    <name type="scientific">Nitrosomonas nitrosa</name>
    <dbReference type="NCBI Taxonomy" id="52442"/>
    <lineage>
        <taxon>Bacteria</taxon>
        <taxon>Pseudomonadati</taxon>
        <taxon>Pseudomonadota</taxon>
        <taxon>Betaproteobacteria</taxon>
        <taxon>Nitrosomonadales</taxon>
        <taxon>Nitrosomonadaceae</taxon>
        <taxon>Nitrosomonas</taxon>
    </lineage>
</organism>
<dbReference type="AlphaFoldDB" id="A0A8H9DAU1"/>
<evidence type="ECO:0000313" key="2">
    <source>
        <dbReference type="Proteomes" id="UP000601736"/>
    </source>
</evidence>
<sequence>MFCENTLSVFIVFSECNGGLTDKGNAKNNGINKHVFVATTGCVNFYTVLPQDFTVCDSAGEQANTHQIITARGELRLSEIHVDF</sequence>
<comment type="caution">
    <text evidence="1">The sequence shown here is derived from an EMBL/GenBank/DDBJ whole genome shotgun (WGS) entry which is preliminary data.</text>
</comment>
<protein>
    <submittedName>
        <fullName evidence="1">Uncharacterized protein</fullName>
    </submittedName>
</protein>
<name>A0A8H9DAU1_9PROT</name>
<reference evidence="1" key="1">
    <citation type="submission" date="2021-02" db="EMBL/GenBank/DDBJ databases">
        <authorList>
            <person name="Han P."/>
        </authorList>
    </citation>
    <scope>NUCLEOTIDE SEQUENCE</scope>
    <source>
        <strain evidence="1">Nitrosomonas nitrosa 18-3D</strain>
    </source>
</reference>
<evidence type="ECO:0000313" key="1">
    <source>
        <dbReference type="EMBL" id="CAE6496929.1"/>
    </source>
</evidence>